<reference evidence="9" key="1">
    <citation type="submission" date="2010-02" db="EMBL/GenBank/DDBJ databases">
        <title>Sequencing and annotation of the Blastocystis hominis genome.</title>
        <authorList>
            <person name="Wincker P."/>
        </authorList>
    </citation>
    <scope>NUCLEOTIDE SEQUENCE</scope>
    <source>
        <strain evidence="9">Singapore isolate B</strain>
    </source>
</reference>
<keyword evidence="3 8" id="KW-0812">Transmembrane</keyword>
<evidence type="ECO:0000256" key="1">
    <source>
        <dbReference type="ARBA" id="ARBA00004448"/>
    </source>
</evidence>
<dbReference type="PANTHER" id="PTHR14110">
    <property type="entry name" value="MITOCHONDRIAL IMPORT INNER MEMBRANE TRANSLOCASE SUBUNIT TIM22"/>
    <property type="match status" value="1"/>
</dbReference>
<evidence type="ECO:0000256" key="7">
    <source>
        <dbReference type="ARBA" id="ARBA00023136"/>
    </source>
</evidence>
<dbReference type="GO" id="GO:0042721">
    <property type="term" value="C:TIM22 mitochondrial import inner membrane insertion complex"/>
    <property type="evidence" value="ECO:0007669"/>
    <property type="project" value="UniProtKB-UniRule"/>
</dbReference>
<evidence type="ECO:0000256" key="2">
    <source>
        <dbReference type="ARBA" id="ARBA00008444"/>
    </source>
</evidence>
<comment type="subunit">
    <text evidence="8">Component of the TIM22 complex.</text>
</comment>
<keyword evidence="6 8" id="KW-0496">Mitochondrion</keyword>
<evidence type="ECO:0000313" key="9">
    <source>
        <dbReference type="EMBL" id="CBK24746.2"/>
    </source>
</evidence>
<keyword evidence="8" id="KW-0813">Transport</keyword>
<dbReference type="Proteomes" id="UP000008312">
    <property type="component" value="Unassembled WGS sequence"/>
</dbReference>
<dbReference type="AlphaFoldDB" id="D8M9K7"/>
<evidence type="ECO:0000256" key="5">
    <source>
        <dbReference type="ARBA" id="ARBA00022989"/>
    </source>
</evidence>
<dbReference type="GO" id="GO:0008320">
    <property type="term" value="F:protein transmembrane transporter activity"/>
    <property type="evidence" value="ECO:0007669"/>
    <property type="project" value="UniProtKB-UniRule"/>
</dbReference>
<comment type="subcellular location">
    <subcellularLocation>
        <location evidence="1 8">Mitochondrion inner membrane</location>
        <topology evidence="1 8">Multi-pass membrane protein</topology>
    </subcellularLocation>
</comment>
<gene>
    <name evidence="9" type="ORF">GSBLH_T00006810001</name>
</gene>
<evidence type="ECO:0000256" key="6">
    <source>
        <dbReference type="ARBA" id="ARBA00023128"/>
    </source>
</evidence>
<evidence type="ECO:0000256" key="4">
    <source>
        <dbReference type="ARBA" id="ARBA00022792"/>
    </source>
</evidence>
<dbReference type="InParanoid" id="D8M9K7"/>
<dbReference type="GO" id="GO:0045039">
    <property type="term" value="P:protein insertion into mitochondrial inner membrane"/>
    <property type="evidence" value="ECO:0007669"/>
    <property type="project" value="UniProtKB-UniRule"/>
</dbReference>
<dbReference type="GeneID" id="24922934"/>
<comment type="similarity">
    <text evidence="2 8">Belongs to the Tim17/Tim22/Tim23 family.</text>
</comment>
<feature type="transmembrane region" description="Helical" evidence="8">
    <location>
        <begin position="71"/>
        <end position="91"/>
    </location>
</feature>
<keyword evidence="10" id="KW-1185">Reference proteome</keyword>
<dbReference type="EMBL" id="FN668689">
    <property type="protein sequence ID" value="CBK24746.2"/>
    <property type="molecule type" value="Genomic_DNA"/>
</dbReference>
<proteinExistence type="inferred from homology"/>
<evidence type="ECO:0000256" key="8">
    <source>
        <dbReference type="RuleBase" id="RU367038"/>
    </source>
</evidence>
<evidence type="ECO:0000313" key="10">
    <source>
        <dbReference type="Proteomes" id="UP000008312"/>
    </source>
</evidence>
<keyword evidence="8" id="KW-0653">Protein transport</keyword>
<dbReference type="PANTHER" id="PTHR14110:SF0">
    <property type="entry name" value="MITOCHONDRIAL IMPORT INNER MEMBRANE TRANSLOCASE SUBUNIT TIM22"/>
    <property type="match status" value="1"/>
</dbReference>
<dbReference type="GO" id="GO:0030943">
    <property type="term" value="F:mitochondrion targeting sequence binding"/>
    <property type="evidence" value="ECO:0007669"/>
    <property type="project" value="TreeGrafter"/>
</dbReference>
<comment type="function">
    <text evidence="8">Essential core component of the TIM22 complex, a complex that mediates the import and insertion of multi-pass transmembrane proteins into the mitochondrial inner membrane. In the TIM22 complex, it constitutes the voltage-activated and signal-gated channel. Forms a twin-pore translocase that uses the membrane potential as external driving force in 2 voltage-dependent steps.</text>
</comment>
<keyword evidence="5 8" id="KW-1133">Transmembrane helix</keyword>
<evidence type="ECO:0000256" key="3">
    <source>
        <dbReference type="ARBA" id="ARBA00022692"/>
    </source>
</evidence>
<keyword evidence="8" id="KW-0811">Translocation</keyword>
<keyword evidence="4 8" id="KW-0999">Mitochondrion inner membrane</keyword>
<protein>
    <recommendedName>
        <fullName evidence="8">Mitochondrial import inner membrane translocase subunit TIM22</fullName>
    </recommendedName>
</protein>
<organism evidence="9">
    <name type="scientific">Blastocystis hominis</name>
    <dbReference type="NCBI Taxonomy" id="12968"/>
    <lineage>
        <taxon>Eukaryota</taxon>
        <taxon>Sar</taxon>
        <taxon>Stramenopiles</taxon>
        <taxon>Bigyra</taxon>
        <taxon>Opalozoa</taxon>
        <taxon>Opalinata</taxon>
        <taxon>Blastocystidae</taxon>
        <taxon>Blastocystis</taxon>
    </lineage>
</organism>
<dbReference type="OrthoDB" id="75343at2759"/>
<dbReference type="Pfam" id="PF02466">
    <property type="entry name" value="Tim17"/>
    <property type="match status" value="1"/>
</dbReference>
<accession>D8M9K7</accession>
<name>D8M9K7_BLAHO</name>
<comment type="caution">
    <text evidence="8">Lacks conserved residue(s) required for the propagation of feature annotation.</text>
</comment>
<sequence length="182" mass="20052">MESIDPKKLEEILLKTKPKYSKFPVATTIPKRESLLWLYDTPPNRDKTFNYMPSNIGEISNSCFIRGLQNLVLAVPLGAGFGLFMGAFSLFTSGMPYVGNVPEKTTATTLLQEFKKPFRFMYLRGKGSARMMASFGAVYGGLECVIERVVGRKNILTNAIAGCGVGLVTGSKRGLQVLLRLE</sequence>
<dbReference type="InterPro" id="IPR039175">
    <property type="entry name" value="TIM22"/>
</dbReference>
<dbReference type="RefSeq" id="XP_012898794.1">
    <property type="nucleotide sequence ID" value="XM_013043340.1"/>
</dbReference>
<keyword evidence="7 8" id="KW-0472">Membrane</keyword>